<evidence type="ECO:0008006" key="4">
    <source>
        <dbReference type="Google" id="ProtNLM"/>
    </source>
</evidence>
<dbReference type="Gene3D" id="3.30.450.30">
    <property type="entry name" value="Dynein light chain 2a, cytoplasmic"/>
    <property type="match status" value="1"/>
</dbReference>
<dbReference type="OrthoDB" id="9985637at2759"/>
<reference evidence="3" key="1">
    <citation type="journal article" date="2017" name="Genome Biol.">
        <title>Comparative genomics reveals high biological diversity and specific adaptations in the industrially and medically important fungal genus Aspergillus.</title>
        <authorList>
            <person name="de Vries R.P."/>
            <person name="Riley R."/>
            <person name="Wiebenga A."/>
            <person name="Aguilar-Osorio G."/>
            <person name="Amillis S."/>
            <person name="Uchima C.A."/>
            <person name="Anderluh G."/>
            <person name="Asadollahi M."/>
            <person name="Askin M."/>
            <person name="Barry K."/>
            <person name="Battaglia E."/>
            <person name="Bayram O."/>
            <person name="Benocci T."/>
            <person name="Braus-Stromeyer S.A."/>
            <person name="Caldana C."/>
            <person name="Canovas D."/>
            <person name="Cerqueira G.C."/>
            <person name="Chen F."/>
            <person name="Chen W."/>
            <person name="Choi C."/>
            <person name="Clum A."/>
            <person name="Dos Santos R.A."/>
            <person name="Damasio A.R."/>
            <person name="Diallinas G."/>
            <person name="Emri T."/>
            <person name="Fekete E."/>
            <person name="Flipphi M."/>
            <person name="Freyberg S."/>
            <person name="Gallo A."/>
            <person name="Gournas C."/>
            <person name="Habgood R."/>
            <person name="Hainaut M."/>
            <person name="Harispe M.L."/>
            <person name="Henrissat B."/>
            <person name="Hilden K.S."/>
            <person name="Hope R."/>
            <person name="Hossain A."/>
            <person name="Karabika E."/>
            <person name="Karaffa L."/>
            <person name="Karanyi Z."/>
            <person name="Krasevec N."/>
            <person name="Kuo A."/>
            <person name="Kusch H."/>
            <person name="LaButti K."/>
            <person name="Lagendijk E.L."/>
            <person name="Lapidus A."/>
            <person name="Levasseur A."/>
            <person name="Lindquist E."/>
            <person name="Lipzen A."/>
            <person name="Logrieco A.F."/>
            <person name="MacCabe A."/>
            <person name="Maekelae M.R."/>
            <person name="Malavazi I."/>
            <person name="Melin P."/>
            <person name="Meyer V."/>
            <person name="Mielnichuk N."/>
            <person name="Miskei M."/>
            <person name="Molnar A.P."/>
            <person name="Mule G."/>
            <person name="Ngan C.Y."/>
            <person name="Orejas M."/>
            <person name="Orosz E."/>
            <person name="Ouedraogo J.P."/>
            <person name="Overkamp K.M."/>
            <person name="Park H.-S."/>
            <person name="Perrone G."/>
            <person name="Piumi F."/>
            <person name="Punt P.J."/>
            <person name="Ram A.F."/>
            <person name="Ramon A."/>
            <person name="Rauscher S."/>
            <person name="Record E."/>
            <person name="Riano-Pachon D.M."/>
            <person name="Robert V."/>
            <person name="Roehrig J."/>
            <person name="Ruller R."/>
            <person name="Salamov A."/>
            <person name="Salih N.S."/>
            <person name="Samson R.A."/>
            <person name="Sandor E."/>
            <person name="Sanguinetti M."/>
            <person name="Schuetze T."/>
            <person name="Sepcic K."/>
            <person name="Shelest E."/>
            <person name="Sherlock G."/>
            <person name="Sophianopoulou V."/>
            <person name="Squina F.M."/>
            <person name="Sun H."/>
            <person name="Susca A."/>
            <person name="Todd R.B."/>
            <person name="Tsang A."/>
            <person name="Unkles S.E."/>
            <person name="van de Wiele N."/>
            <person name="van Rossen-Uffink D."/>
            <person name="Oliveira J.V."/>
            <person name="Vesth T.C."/>
            <person name="Visser J."/>
            <person name="Yu J.-H."/>
            <person name="Zhou M."/>
            <person name="Andersen M.R."/>
            <person name="Archer D.B."/>
            <person name="Baker S.E."/>
            <person name="Benoit I."/>
            <person name="Brakhage A.A."/>
            <person name="Braus G.H."/>
            <person name="Fischer R."/>
            <person name="Frisvad J.C."/>
            <person name="Goldman G.H."/>
            <person name="Houbraken J."/>
            <person name="Oakley B."/>
            <person name="Pocsi I."/>
            <person name="Scazzocchio C."/>
            <person name="Seiboth B."/>
            <person name="vanKuyk P.A."/>
            <person name="Wortman J."/>
            <person name="Dyer P.S."/>
            <person name="Grigoriev I.V."/>
        </authorList>
    </citation>
    <scope>NUCLEOTIDE SEQUENCE [LARGE SCALE GENOMIC DNA]</scope>
    <source>
        <strain evidence="3">CBS 506.65</strain>
    </source>
</reference>
<evidence type="ECO:0000256" key="1">
    <source>
        <dbReference type="SAM" id="MobiDB-lite"/>
    </source>
</evidence>
<dbReference type="Proteomes" id="UP000184188">
    <property type="component" value="Unassembled WGS sequence"/>
</dbReference>
<name>A0A1L9S7L4_9EURO</name>
<feature type="region of interest" description="Disordered" evidence="1">
    <location>
        <begin position="124"/>
        <end position="158"/>
    </location>
</feature>
<feature type="region of interest" description="Disordered" evidence="1">
    <location>
        <begin position="47"/>
        <end position="92"/>
    </location>
</feature>
<dbReference type="PANTHER" id="PTHR10779">
    <property type="entry name" value="DYNEIN LIGHT CHAIN ROADBLOCK"/>
    <property type="match status" value="1"/>
</dbReference>
<keyword evidence="3" id="KW-1185">Reference proteome</keyword>
<evidence type="ECO:0000313" key="3">
    <source>
        <dbReference type="Proteomes" id="UP000184188"/>
    </source>
</evidence>
<gene>
    <name evidence="2" type="ORF">ASPZODRAFT_154858</name>
</gene>
<dbReference type="VEuPathDB" id="FungiDB:ASPZODRAFT_154858"/>
<dbReference type="EMBL" id="KV878354">
    <property type="protein sequence ID" value="OJJ43143.1"/>
    <property type="molecule type" value="Genomic_DNA"/>
</dbReference>
<dbReference type="SUPFAM" id="SSF103196">
    <property type="entry name" value="Roadblock/LC7 domain"/>
    <property type="match status" value="1"/>
</dbReference>
<evidence type="ECO:0000313" key="2">
    <source>
        <dbReference type="EMBL" id="OJJ43143.1"/>
    </source>
</evidence>
<protein>
    <recommendedName>
        <fullName evidence="4">Roadblock/LAMTOR2 domain-containing protein</fullName>
    </recommendedName>
</protein>
<dbReference type="AlphaFoldDB" id="A0A1L9S7L4"/>
<feature type="compositionally biased region" description="Low complexity" evidence="1">
    <location>
        <begin position="49"/>
        <end position="92"/>
    </location>
</feature>
<feature type="compositionally biased region" description="Acidic residues" evidence="1">
    <location>
        <begin position="142"/>
        <end position="158"/>
    </location>
</feature>
<dbReference type="GeneID" id="34612606"/>
<dbReference type="RefSeq" id="XP_022577653.1">
    <property type="nucleotide sequence ID" value="XM_022726142.1"/>
</dbReference>
<proteinExistence type="predicted"/>
<accession>A0A1L9S7L4</accession>
<sequence length="192" mass="20386">MPNSSQVPQHVTTLLSHLTSRAGVQSTLILSRKDGSIIQCTGLLAENATSTPSTSTPTPDPTISPASPNLTTNNTTEPLSPTNPTPNTTTTTAYRPSQAETLAAHIFSYVRSASELSLCLSHPGAKPSTTTTGANGSREGENGGEVEGEEYGDGDGEGDWEELKLLRLRSKRHEIVVVPDRKYLLCVIQDGK</sequence>
<organism evidence="2 3">
    <name type="scientific">Penicilliopsis zonata CBS 506.65</name>
    <dbReference type="NCBI Taxonomy" id="1073090"/>
    <lineage>
        <taxon>Eukaryota</taxon>
        <taxon>Fungi</taxon>
        <taxon>Dikarya</taxon>
        <taxon>Ascomycota</taxon>
        <taxon>Pezizomycotina</taxon>
        <taxon>Eurotiomycetes</taxon>
        <taxon>Eurotiomycetidae</taxon>
        <taxon>Eurotiales</taxon>
        <taxon>Aspergillaceae</taxon>
        <taxon>Penicilliopsis</taxon>
    </lineage>
</organism>